<feature type="region of interest" description="Disordered" evidence="1">
    <location>
        <begin position="1"/>
        <end position="56"/>
    </location>
</feature>
<proteinExistence type="predicted"/>
<dbReference type="Proteomes" id="UP000485058">
    <property type="component" value="Unassembled WGS sequence"/>
</dbReference>
<keyword evidence="3" id="KW-1185">Reference proteome</keyword>
<organism evidence="2 3">
    <name type="scientific">Haematococcus lacustris</name>
    <name type="common">Green alga</name>
    <name type="synonym">Haematococcus pluvialis</name>
    <dbReference type="NCBI Taxonomy" id="44745"/>
    <lineage>
        <taxon>Eukaryota</taxon>
        <taxon>Viridiplantae</taxon>
        <taxon>Chlorophyta</taxon>
        <taxon>core chlorophytes</taxon>
        <taxon>Chlorophyceae</taxon>
        <taxon>CS clade</taxon>
        <taxon>Chlamydomonadales</taxon>
        <taxon>Haematococcaceae</taxon>
        <taxon>Haematococcus</taxon>
    </lineage>
</organism>
<feature type="compositionally biased region" description="Low complexity" evidence="1">
    <location>
        <begin position="1"/>
        <end position="35"/>
    </location>
</feature>
<evidence type="ECO:0000313" key="3">
    <source>
        <dbReference type="Proteomes" id="UP000485058"/>
    </source>
</evidence>
<evidence type="ECO:0000256" key="1">
    <source>
        <dbReference type="SAM" id="MobiDB-lite"/>
    </source>
</evidence>
<reference evidence="2 3" key="1">
    <citation type="submission" date="2020-02" db="EMBL/GenBank/DDBJ databases">
        <title>Draft genome sequence of Haematococcus lacustris strain NIES-144.</title>
        <authorList>
            <person name="Morimoto D."/>
            <person name="Nakagawa S."/>
            <person name="Yoshida T."/>
            <person name="Sawayama S."/>
        </authorList>
    </citation>
    <scope>NUCLEOTIDE SEQUENCE [LARGE SCALE GENOMIC DNA]</scope>
    <source>
        <strain evidence="2 3">NIES-144</strain>
    </source>
</reference>
<protein>
    <submittedName>
        <fullName evidence="2">Uncharacterized protein</fullName>
    </submittedName>
</protein>
<name>A0A6A0ALY7_HAELA</name>
<comment type="caution">
    <text evidence="2">The sequence shown here is derived from an EMBL/GenBank/DDBJ whole genome shotgun (WGS) entry which is preliminary data.</text>
</comment>
<accession>A0A6A0ALY7</accession>
<dbReference type="EMBL" id="BLLF01008123">
    <property type="protein sequence ID" value="GFH33261.1"/>
    <property type="molecule type" value="Genomic_DNA"/>
</dbReference>
<sequence length="238" mass="23199">GSRQSGRQGSRQSRGSIQGKAAGRAAAPLVRPAPASSQPAEISGHPEMTSGPSAGLPVTASPGCQLVGCAASCSADAALTHGAVDGAGDVGVQAGVRRVLARAAGRGDRGRGGVGGWGAAGTSGGVGGGQGCVLNGQDGRDLVHQALGHHVRAAARATVAGLGVLPALMCALSGTACLKGSHDSRVNLTRVVVEAVSAAAAPQTQGLPRWVCRAVTLDLLAVTHQGTGTRPGPQATAR</sequence>
<feature type="non-terminal residue" evidence="2">
    <location>
        <position position="1"/>
    </location>
</feature>
<evidence type="ECO:0000313" key="2">
    <source>
        <dbReference type="EMBL" id="GFH33261.1"/>
    </source>
</evidence>
<dbReference type="AlphaFoldDB" id="A0A6A0ALY7"/>
<gene>
    <name evidence="2" type="ORF">HaLaN_32606</name>
</gene>